<name>A0A7W6D716_9HYPH</name>
<keyword evidence="1" id="KW-0732">Signal</keyword>
<sequence length="168" mass="17930">MYISVRLLSFVSLLVAAAPAVADENAFLQSLSGDWRGNGTVVMRIGRPAVSVDCRLRSDAGAASISMKGNCSALAVFRRAISAELKARGARYSGVYVGPSGRPSTLSGNRKGGTINLAVRWSRVVNGDRRAEMTIQKVGDNGLRLRTVDHNPSNGKTVVTSDIRLVRN</sequence>
<evidence type="ECO:0000313" key="3">
    <source>
        <dbReference type="Proteomes" id="UP000574761"/>
    </source>
</evidence>
<dbReference type="EMBL" id="JACIEE010000006">
    <property type="protein sequence ID" value="MBB3977946.1"/>
    <property type="molecule type" value="Genomic_DNA"/>
</dbReference>
<accession>A0A7W6D716</accession>
<feature type="signal peptide" evidence="1">
    <location>
        <begin position="1"/>
        <end position="22"/>
    </location>
</feature>
<dbReference type="AlphaFoldDB" id="A0A7W6D716"/>
<evidence type="ECO:0000256" key="1">
    <source>
        <dbReference type="SAM" id="SignalP"/>
    </source>
</evidence>
<keyword evidence="3" id="KW-1185">Reference proteome</keyword>
<reference evidence="2 3" key="1">
    <citation type="submission" date="2020-08" db="EMBL/GenBank/DDBJ databases">
        <title>Genomic Encyclopedia of Type Strains, Phase IV (KMG-IV): sequencing the most valuable type-strain genomes for metagenomic binning, comparative biology and taxonomic classification.</title>
        <authorList>
            <person name="Goeker M."/>
        </authorList>
    </citation>
    <scope>NUCLEOTIDE SEQUENCE [LARGE SCALE GENOMIC DNA]</scope>
    <source>
        <strain evidence="2 3">DSM 100211</strain>
    </source>
</reference>
<gene>
    <name evidence="2" type="ORF">GGQ64_003160</name>
</gene>
<comment type="caution">
    <text evidence="2">The sequence shown here is derived from an EMBL/GenBank/DDBJ whole genome shotgun (WGS) entry which is preliminary data.</text>
</comment>
<organism evidence="2 3">
    <name type="scientific">Mycoplana azooxidifex</name>
    <dbReference type="NCBI Taxonomy" id="1636188"/>
    <lineage>
        <taxon>Bacteria</taxon>
        <taxon>Pseudomonadati</taxon>
        <taxon>Pseudomonadota</taxon>
        <taxon>Alphaproteobacteria</taxon>
        <taxon>Hyphomicrobiales</taxon>
        <taxon>Rhizobiaceae</taxon>
        <taxon>Mycoplana</taxon>
    </lineage>
</organism>
<dbReference type="Proteomes" id="UP000574761">
    <property type="component" value="Unassembled WGS sequence"/>
</dbReference>
<proteinExistence type="predicted"/>
<dbReference type="RefSeq" id="WP_183805895.1">
    <property type="nucleotide sequence ID" value="NZ_JACIEE010000006.1"/>
</dbReference>
<protein>
    <submittedName>
        <fullName evidence="2">Uncharacterized protein</fullName>
    </submittedName>
</protein>
<feature type="chain" id="PRO_5030959205" evidence="1">
    <location>
        <begin position="23"/>
        <end position="168"/>
    </location>
</feature>
<evidence type="ECO:0000313" key="2">
    <source>
        <dbReference type="EMBL" id="MBB3977946.1"/>
    </source>
</evidence>